<evidence type="ECO:0000256" key="5">
    <source>
        <dbReference type="ARBA" id="ARBA00023137"/>
    </source>
</evidence>
<dbReference type="SUPFAM" id="SSF56112">
    <property type="entry name" value="Protein kinase-like (PK-like)"/>
    <property type="match status" value="1"/>
</dbReference>
<feature type="domain" description="SH2" evidence="11">
    <location>
        <begin position="205"/>
        <end position="295"/>
    </location>
</feature>
<dbReference type="Gene3D" id="3.30.505.10">
    <property type="entry name" value="SH2 domain"/>
    <property type="match status" value="2"/>
</dbReference>
<dbReference type="PROSITE" id="PS50001">
    <property type="entry name" value="SH2"/>
    <property type="match status" value="2"/>
</dbReference>
<dbReference type="PROSITE" id="PS00109">
    <property type="entry name" value="PROTEIN_KINASE_TYR"/>
    <property type="match status" value="1"/>
</dbReference>
<feature type="domain" description="Protein kinase" evidence="12">
    <location>
        <begin position="707"/>
        <end position="972"/>
    </location>
</feature>
<dbReference type="InterPro" id="IPR000719">
    <property type="entry name" value="Prot_kinase_dom"/>
</dbReference>
<comment type="similarity">
    <text evidence="9">Belongs to the protein kinase superfamily. Tyr protein kinase family.</text>
</comment>
<evidence type="ECO:0000256" key="2">
    <source>
        <dbReference type="ARBA" id="ARBA00022741"/>
    </source>
</evidence>
<sequence>MRICRRSQSLMQCPRRLSWLGEEAMARSGVGGGSSGRQSGEPAGISPHSVGYFHGKITRDQAEAALFAHKALEGLFLLRESVHQNYAISICHGGRVHHYNIEKQPDGSYQIRTGRKFPGPVELVKHHAVHLDGFLTLARFPLDRPIGESPVVLQGVRSDELEEKLRLKAMEMGLKGPSVTEALAGPMRDHLRYLVLRDLHFLQPWYHDCIRRRESERRLEENGGGNGSFLVRYRKEDGAYVLSLMYEKEPRHYKIEQHLNRLSIEGGQYFETLIEMIDHYHFRQDGLLCKLRKVVAAPDFIRTKQDSASISSESLEGSPTSLKKTDLSINNSRNASHSLPSLSSCPINSAASDNFGGGSPAPRKICDDVMHASNDLISFNDWPNVTSLLANQNANNNASTNNNSSIGSGGKLPQNSANIKRMPAVPVGKFSRPTLPSLQSVNLVCGDGFVHTPFTPVSTEATPTPRPGTVTSSPTSPFSRVRLKPTFTSTSVGTTVTTATTALGTTPNEASQPRPLQASVTCPLIPEVFRTTATTHSNTSALQRSPSTSRFAQTQLPCKFAPNNSLPPESLNFPPIIDALWEEPDGSEDRSQPSSSLVSINVEALPPPPPHILNPFIQRTASQTSVSLQLCHHAPGVSTFCNSACCQQKHQLQQQQQKAEEIVVEKVEREEISSTKPPSSVLPAIEEAQKIYDSLPDNTLFLQPDSIRLMDRLGGGNFGQVVKAIYKTPQGQEVEVAVKTLRESQIASTGEQTILSEAKTMTQLKHRHIVRLIGVCKAQHFMLVLELAPLGPINKYLKKHPDTPVWVLSELMHQVAQGMAYLEACKLVHRDLAARNVLLVTQRFAKVSDFGMSKALNFGNDYYRAASAGKWPLKWYAPECIYYFRFDSKSDVWSYGITLWEVFSYGERPYKDMKGAQILAMLDQGLRLSRPVRCPEAVYAVMQQCWNAEGMRRPTFAELVLTMSRLAKGPLFPNNFSSCHENERGANVSGESVGAFAFF</sequence>
<keyword evidence="4 8" id="KW-0067">ATP-binding</keyword>
<feature type="compositionally biased region" description="Polar residues" evidence="10">
    <location>
        <begin position="469"/>
        <end position="478"/>
    </location>
</feature>
<dbReference type="PRINTS" id="PR00109">
    <property type="entry name" value="TYRKINASE"/>
</dbReference>
<evidence type="ECO:0000256" key="6">
    <source>
        <dbReference type="ARBA" id="ARBA00051245"/>
    </source>
</evidence>
<keyword evidence="2 8" id="KW-0547">Nucleotide-binding</keyword>
<dbReference type="InterPro" id="IPR020635">
    <property type="entry name" value="Tyr_kinase_cat_dom"/>
</dbReference>
<protein>
    <recommendedName>
        <fullName evidence="9">Tyrosine-protein kinase</fullName>
        <ecNumber evidence="9">2.7.10.2</ecNumber>
    </recommendedName>
</protein>
<evidence type="ECO:0000256" key="1">
    <source>
        <dbReference type="ARBA" id="ARBA00022679"/>
    </source>
</evidence>
<keyword evidence="5 9" id="KW-0829">Tyrosine-protein kinase</keyword>
<feature type="region of interest" description="Disordered" evidence="10">
    <location>
        <begin position="456"/>
        <end position="478"/>
    </location>
</feature>
<dbReference type="InterPro" id="IPR001245">
    <property type="entry name" value="Ser-Thr/Tyr_kinase_cat_dom"/>
</dbReference>
<dbReference type="InterPro" id="IPR036860">
    <property type="entry name" value="SH2_dom_sf"/>
</dbReference>
<comment type="caution">
    <text evidence="13">The sequence shown here is derived from an EMBL/GenBank/DDBJ whole genome shotgun (WGS) entry which is preliminary data.</text>
</comment>
<keyword evidence="3 9" id="KW-0418">Kinase</keyword>
<dbReference type="SMART" id="SM00219">
    <property type="entry name" value="TyrKc"/>
    <property type="match status" value="1"/>
</dbReference>
<dbReference type="InterPro" id="IPR017441">
    <property type="entry name" value="Protein_kinase_ATP_BS"/>
</dbReference>
<keyword evidence="14" id="KW-1185">Reference proteome</keyword>
<feature type="binding site" evidence="8">
    <location>
        <position position="739"/>
    </location>
    <ligand>
        <name>ATP</name>
        <dbReference type="ChEBI" id="CHEBI:30616"/>
    </ligand>
</feature>
<keyword evidence="7" id="KW-0727">SH2 domain</keyword>
<evidence type="ECO:0000256" key="10">
    <source>
        <dbReference type="SAM" id="MobiDB-lite"/>
    </source>
</evidence>
<evidence type="ECO:0000256" key="3">
    <source>
        <dbReference type="ARBA" id="ARBA00022777"/>
    </source>
</evidence>
<dbReference type="EC" id="2.7.10.2" evidence="9"/>
<dbReference type="Pfam" id="PF07714">
    <property type="entry name" value="PK_Tyr_Ser-Thr"/>
    <property type="match status" value="1"/>
</dbReference>
<dbReference type="Pfam" id="PF00017">
    <property type="entry name" value="SH2"/>
    <property type="match status" value="2"/>
</dbReference>
<dbReference type="Gene3D" id="1.10.510.10">
    <property type="entry name" value="Transferase(Phosphotransferase) domain 1"/>
    <property type="match status" value="1"/>
</dbReference>
<dbReference type="SUPFAM" id="SSF55550">
    <property type="entry name" value="SH2 domain"/>
    <property type="match status" value="2"/>
</dbReference>
<evidence type="ECO:0000256" key="9">
    <source>
        <dbReference type="RuleBase" id="RU362096"/>
    </source>
</evidence>
<organism evidence="13 14">
    <name type="scientific">Taenia crassiceps</name>
    <dbReference type="NCBI Taxonomy" id="6207"/>
    <lineage>
        <taxon>Eukaryota</taxon>
        <taxon>Metazoa</taxon>
        <taxon>Spiralia</taxon>
        <taxon>Lophotrochozoa</taxon>
        <taxon>Platyhelminthes</taxon>
        <taxon>Cestoda</taxon>
        <taxon>Eucestoda</taxon>
        <taxon>Cyclophyllidea</taxon>
        <taxon>Taeniidae</taxon>
        <taxon>Taenia</taxon>
    </lineage>
</organism>
<reference evidence="13 14" key="1">
    <citation type="journal article" date="2022" name="Front. Cell. Infect. Microbiol.">
        <title>The Genomes of Two Strains of Taenia crassiceps the Animal Model for the Study of Human Cysticercosis.</title>
        <authorList>
            <person name="Bobes R.J."/>
            <person name="Estrada K."/>
            <person name="Rios-Valencia D.G."/>
            <person name="Calderon-Gallegos A."/>
            <person name="de la Torre P."/>
            <person name="Carrero J.C."/>
            <person name="Sanchez-Flores A."/>
            <person name="Laclette J.P."/>
        </authorList>
    </citation>
    <scope>NUCLEOTIDE SEQUENCE [LARGE SCALE GENOMIC DNA]</scope>
    <source>
        <strain evidence="13">WFUcys</strain>
    </source>
</reference>
<dbReference type="InterPro" id="IPR050198">
    <property type="entry name" value="Non-receptor_tyrosine_kinases"/>
</dbReference>
<dbReference type="EMBL" id="JAKROA010000019">
    <property type="protein sequence ID" value="KAL5103213.1"/>
    <property type="molecule type" value="Genomic_DNA"/>
</dbReference>
<keyword evidence="1 9" id="KW-0808">Transferase</keyword>
<gene>
    <name evidence="13" type="ORF">TcWFU_001231</name>
</gene>
<evidence type="ECO:0000256" key="8">
    <source>
        <dbReference type="PROSITE-ProRule" id="PRU10141"/>
    </source>
</evidence>
<dbReference type="PRINTS" id="PR00401">
    <property type="entry name" value="SH2DOMAIN"/>
</dbReference>
<feature type="region of interest" description="Disordered" evidence="10">
    <location>
        <begin position="393"/>
        <end position="417"/>
    </location>
</feature>
<evidence type="ECO:0000259" key="12">
    <source>
        <dbReference type="PROSITE" id="PS50011"/>
    </source>
</evidence>
<dbReference type="SMART" id="SM00252">
    <property type="entry name" value="SH2"/>
    <property type="match status" value="2"/>
</dbReference>
<evidence type="ECO:0000259" key="11">
    <source>
        <dbReference type="PROSITE" id="PS50001"/>
    </source>
</evidence>
<comment type="catalytic activity">
    <reaction evidence="6 9">
        <text>L-tyrosyl-[protein] + ATP = O-phospho-L-tyrosyl-[protein] + ADP + H(+)</text>
        <dbReference type="Rhea" id="RHEA:10596"/>
        <dbReference type="Rhea" id="RHEA-COMP:10136"/>
        <dbReference type="Rhea" id="RHEA-COMP:20101"/>
        <dbReference type="ChEBI" id="CHEBI:15378"/>
        <dbReference type="ChEBI" id="CHEBI:30616"/>
        <dbReference type="ChEBI" id="CHEBI:46858"/>
        <dbReference type="ChEBI" id="CHEBI:61978"/>
        <dbReference type="ChEBI" id="CHEBI:456216"/>
        <dbReference type="EC" id="2.7.10.2"/>
    </reaction>
</comment>
<dbReference type="InterPro" id="IPR000980">
    <property type="entry name" value="SH2"/>
</dbReference>
<evidence type="ECO:0000313" key="14">
    <source>
        <dbReference type="Proteomes" id="UP001651158"/>
    </source>
</evidence>
<evidence type="ECO:0000313" key="13">
    <source>
        <dbReference type="EMBL" id="KAL5103213.1"/>
    </source>
</evidence>
<dbReference type="GO" id="GO:0016301">
    <property type="term" value="F:kinase activity"/>
    <property type="evidence" value="ECO:0007669"/>
    <property type="project" value="UniProtKB-KW"/>
</dbReference>
<dbReference type="InterPro" id="IPR008266">
    <property type="entry name" value="Tyr_kinase_AS"/>
</dbReference>
<dbReference type="PROSITE" id="PS50011">
    <property type="entry name" value="PROTEIN_KINASE_DOM"/>
    <property type="match status" value="1"/>
</dbReference>
<dbReference type="PROSITE" id="PS00107">
    <property type="entry name" value="PROTEIN_KINASE_ATP"/>
    <property type="match status" value="1"/>
</dbReference>
<feature type="domain" description="SH2" evidence="11">
    <location>
        <begin position="52"/>
        <end position="146"/>
    </location>
</feature>
<evidence type="ECO:0000256" key="7">
    <source>
        <dbReference type="PROSITE-ProRule" id="PRU00191"/>
    </source>
</evidence>
<dbReference type="Proteomes" id="UP001651158">
    <property type="component" value="Unassembled WGS sequence"/>
</dbReference>
<evidence type="ECO:0000256" key="4">
    <source>
        <dbReference type="ARBA" id="ARBA00022840"/>
    </source>
</evidence>
<dbReference type="InterPro" id="IPR011009">
    <property type="entry name" value="Kinase-like_dom_sf"/>
</dbReference>
<dbReference type="PANTHER" id="PTHR24418">
    <property type="entry name" value="TYROSINE-PROTEIN KINASE"/>
    <property type="match status" value="1"/>
</dbReference>
<dbReference type="Gene3D" id="3.30.200.20">
    <property type="entry name" value="Phosphorylase Kinase, domain 1"/>
    <property type="match status" value="1"/>
</dbReference>
<accession>A0ABR4Q0V3</accession>
<feature type="compositionally biased region" description="Low complexity" evidence="10">
    <location>
        <begin position="393"/>
        <end position="405"/>
    </location>
</feature>
<proteinExistence type="inferred from homology"/>
<name>A0ABR4Q0V3_9CEST</name>